<evidence type="ECO:0000256" key="4">
    <source>
        <dbReference type="ARBA" id="ARBA00007520"/>
    </source>
</evidence>
<gene>
    <name evidence="12" type="ORF">DM39_6151</name>
</gene>
<dbReference type="PRINTS" id="PR01035">
    <property type="entry name" value="TCRTETA"/>
</dbReference>
<feature type="transmembrane region" description="Helical" evidence="10">
    <location>
        <begin position="345"/>
        <end position="366"/>
    </location>
</feature>
<comment type="function">
    <text evidence="1">Resistance to tetracycline by an active tetracycline efflux. This is an energy-dependent process that decreases the accumulation of the antibiotic in whole cells. This protein functions as a metal-tetracycline/H(+) antiporter.</text>
</comment>
<evidence type="ECO:0000256" key="1">
    <source>
        <dbReference type="ARBA" id="ARBA00003279"/>
    </source>
</evidence>
<keyword evidence="6" id="KW-1003">Cell membrane</keyword>
<evidence type="ECO:0000313" key="13">
    <source>
        <dbReference type="Proteomes" id="UP000029413"/>
    </source>
</evidence>
<feature type="transmembrane region" description="Helical" evidence="10">
    <location>
        <begin position="307"/>
        <end position="324"/>
    </location>
</feature>
<comment type="similarity">
    <text evidence="3 10">Belongs to the major facilitator superfamily. Bcr/CmlA family.</text>
</comment>
<dbReference type="InterPro" id="IPR001958">
    <property type="entry name" value="Tet-R_TetA/multi-R_MdtG-like"/>
</dbReference>
<dbReference type="Pfam" id="PF07690">
    <property type="entry name" value="MFS_1"/>
    <property type="match status" value="1"/>
</dbReference>
<dbReference type="SUPFAM" id="SSF103473">
    <property type="entry name" value="MFS general substrate transporter"/>
    <property type="match status" value="1"/>
</dbReference>
<dbReference type="EMBL" id="CP007784">
    <property type="protein sequence ID" value="AIO34846.1"/>
    <property type="molecule type" value="Genomic_DNA"/>
</dbReference>
<comment type="similarity">
    <text evidence="4">Belongs to the major facilitator superfamily. TCR/Tet family.</text>
</comment>
<dbReference type="InterPro" id="IPR036259">
    <property type="entry name" value="MFS_trans_sf"/>
</dbReference>
<keyword evidence="5 10" id="KW-0813">Transport</keyword>
<dbReference type="GO" id="GO:1990961">
    <property type="term" value="P:xenobiotic detoxification by transmembrane export across the plasma membrane"/>
    <property type="evidence" value="ECO:0007669"/>
    <property type="project" value="InterPro"/>
</dbReference>
<evidence type="ECO:0000256" key="6">
    <source>
        <dbReference type="ARBA" id="ARBA00022475"/>
    </source>
</evidence>
<dbReference type="PROSITE" id="PS00216">
    <property type="entry name" value="SUGAR_TRANSPORT_1"/>
    <property type="match status" value="1"/>
</dbReference>
<evidence type="ECO:0000259" key="11">
    <source>
        <dbReference type="PROSITE" id="PS50850"/>
    </source>
</evidence>
<dbReference type="KEGG" id="bcen:DM39_6151"/>
<feature type="transmembrane region" description="Helical" evidence="10">
    <location>
        <begin position="372"/>
        <end position="394"/>
    </location>
</feature>
<feature type="domain" description="Major facilitator superfamily (MFS) profile" evidence="11">
    <location>
        <begin position="15"/>
        <end position="401"/>
    </location>
</feature>
<keyword evidence="7 10" id="KW-0812">Transmembrane</keyword>
<feature type="transmembrane region" description="Helical" evidence="10">
    <location>
        <begin position="138"/>
        <end position="156"/>
    </location>
</feature>
<dbReference type="PANTHER" id="PTHR42718">
    <property type="entry name" value="MAJOR FACILITATOR SUPERFAMILY MULTIDRUG TRANSPORTER MFSC"/>
    <property type="match status" value="1"/>
</dbReference>
<protein>
    <recommendedName>
        <fullName evidence="10">Bcr/CflA family efflux transporter</fullName>
    </recommendedName>
</protein>
<name>A0AAN0VP85_9BURK</name>
<dbReference type="GO" id="GO:0005886">
    <property type="term" value="C:plasma membrane"/>
    <property type="evidence" value="ECO:0007669"/>
    <property type="project" value="UniProtKB-SubCell"/>
</dbReference>
<reference evidence="12 13" key="1">
    <citation type="submission" date="2014-05" db="EMBL/GenBank/DDBJ databases">
        <authorList>
            <person name="Bishop-Lilly K.A."/>
            <person name="Broomall S.M."/>
            <person name="Chain P.S."/>
            <person name="Chertkov O."/>
            <person name="Coyne S.R."/>
            <person name="Daligault H.E."/>
            <person name="Davenport K.W."/>
            <person name="Erkkila T."/>
            <person name="Frey K.G."/>
            <person name="Gibbons H.S."/>
            <person name="Gu W."/>
            <person name="Jaissle J."/>
            <person name="Johnson S.L."/>
            <person name="Koroleva G.I."/>
            <person name="Ladner J.T."/>
            <person name="Lo C.-C."/>
            <person name="Minogue T.D."/>
            <person name="Munk C."/>
            <person name="Palacios G.F."/>
            <person name="Redden C.L."/>
            <person name="Rosenzweig C.N."/>
            <person name="Scholz M.B."/>
            <person name="Teshima H."/>
            <person name="Xu Y."/>
        </authorList>
    </citation>
    <scope>NUCLEOTIDE SEQUENCE [LARGE SCALE GENOMIC DNA]</scope>
    <source>
        <strain evidence="12 13">DDS 22E-1</strain>
    </source>
</reference>
<dbReference type="InterPro" id="IPR011701">
    <property type="entry name" value="MFS"/>
</dbReference>
<dbReference type="Gene3D" id="1.20.1720.10">
    <property type="entry name" value="Multidrug resistance protein D"/>
    <property type="match status" value="1"/>
</dbReference>
<comment type="caution">
    <text evidence="10">Lacks conserved residue(s) required for the propagation of feature annotation.</text>
</comment>
<feature type="transmembrane region" description="Helical" evidence="10">
    <location>
        <begin position="282"/>
        <end position="301"/>
    </location>
</feature>
<feature type="transmembrane region" description="Helical" evidence="10">
    <location>
        <begin position="251"/>
        <end position="270"/>
    </location>
</feature>
<dbReference type="PROSITE" id="PS50850">
    <property type="entry name" value="MFS"/>
    <property type="match status" value="1"/>
</dbReference>
<keyword evidence="13" id="KW-1185">Reference proteome</keyword>
<evidence type="ECO:0000256" key="2">
    <source>
        <dbReference type="ARBA" id="ARBA00004651"/>
    </source>
</evidence>
<dbReference type="GO" id="GO:0042910">
    <property type="term" value="F:xenobiotic transmembrane transporter activity"/>
    <property type="evidence" value="ECO:0007669"/>
    <property type="project" value="InterPro"/>
</dbReference>
<accession>A0AAN0VP85</accession>
<feature type="transmembrane region" description="Helical" evidence="10">
    <location>
        <begin position="168"/>
        <end position="189"/>
    </location>
</feature>
<evidence type="ECO:0000256" key="10">
    <source>
        <dbReference type="RuleBase" id="RU365088"/>
    </source>
</evidence>
<keyword evidence="8 10" id="KW-1133">Transmembrane helix</keyword>
<dbReference type="AlphaFoldDB" id="A0AAN0VP85"/>
<dbReference type="InterPro" id="IPR004812">
    <property type="entry name" value="Efflux_drug-R_Bcr/CmlA"/>
</dbReference>
<evidence type="ECO:0000256" key="5">
    <source>
        <dbReference type="ARBA" id="ARBA00022448"/>
    </source>
</evidence>
<feature type="transmembrane region" description="Helical" evidence="10">
    <location>
        <begin position="81"/>
        <end position="100"/>
    </location>
</feature>
<evidence type="ECO:0000256" key="8">
    <source>
        <dbReference type="ARBA" id="ARBA00022989"/>
    </source>
</evidence>
<evidence type="ECO:0000313" key="12">
    <source>
        <dbReference type="EMBL" id="AIO34846.1"/>
    </source>
</evidence>
<organism evidence="12 13">
    <name type="scientific">Burkholderia cenocepacia</name>
    <dbReference type="NCBI Taxonomy" id="95486"/>
    <lineage>
        <taxon>Bacteria</taxon>
        <taxon>Pseudomonadati</taxon>
        <taxon>Pseudomonadota</taxon>
        <taxon>Betaproteobacteria</taxon>
        <taxon>Burkholderiales</taxon>
        <taxon>Burkholderiaceae</taxon>
        <taxon>Burkholderia</taxon>
        <taxon>Burkholderia cepacia complex</taxon>
    </lineage>
</organism>
<sequence length="409" mass="41855">MQPTRPTAFRSSAPAPATLILLCALSVLPLSLFLPSLPAIARDLRADYALVGLSLGGYAAVAASLELVMGPLSDRFGRRPIVLTSVGVFALGSLGCALATDIRVFLACRLMQAAITSVYPVSMATIRDAGGGSRAASRIGYAAMAAAFAPMIGPTLGGMLDQAAGWRASFWLLAAIGIALFGWCGFDLAETHTRRASTLARQFRAYPALFRARRFWAYALCMAFSTGSFYAFLAGAPLAAQTRFAIPPTEIGFYMGTITAGFVCGSFLTARLAQRCSLTATILGGRLVACAGPLIALGFMFGGATHAAAWFGPCVLVGIGNGLTNPGAHAGALSVRPELAGSASGLAGAMTIAGGAALSSLTGALLTTRNAGWAPLAMMLLSAALALLAALYVCALDARDGERAAAALD</sequence>
<dbReference type="InterPro" id="IPR005829">
    <property type="entry name" value="Sugar_transporter_CS"/>
</dbReference>
<comment type="subcellular location">
    <subcellularLocation>
        <location evidence="10">Cell inner membrane</location>
        <topology evidence="10">Multi-pass membrane protein</topology>
    </subcellularLocation>
    <subcellularLocation>
        <location evidence="2">Cell membrane</location>
        <topology evidence="2">Multi-pass membrane protein</topology>
    </subcellularLocation>
</comment>
<evidence type="ECO:0000256" key="7">
    <source>
        <dbReference type="ARBA" id="ARBA00022692"/>
    </source>
</evidence>
<keyword evidence="9 10" id="KW-0472">Membrane</keyword>
<evidence type="ECO:0000256" key="3">
    <source>
        <dbReference type="ARBA" id="ARBA00006236"/>
    </source>
</evidence>
<dbReference type="Proteomes" id="UP000029413">
    <property type="component" value="Chromosome 2"/>
</dbReference>
<evidence type="ECO:0000256" key="9">
    <source>
        <dbReference type="ARBA" id="ARBA00023136"/>
    </source>
</evidence>
<keyword evidence="10" id="KW-0997">Cell inner membrane</keyword>
<dbReference type="InterPro" id="IPR020846">
    <property type="entry name" value="MFS_dom"/>
</dbReference>
<feature type="transmembrane region" description="Helical" evidence="10">
    <location>
        <begin position="48"/>
        <end position="69"/>
    </location>
</feature>
<dbReference type="PANTHER" id="PTHR42718:SF46">
    <property type="entry name" value="BLR6921 PROTEIN"/>
    <property type="match status" value="1"/>
</dbReference>
<dbReference type="NCBIfam" id="TIGR00710">
    <property type="entry name" value="efflux_Bcr_CflA"/>
    <property type="match status" value="1"/>
</dbReference>
<proteinExistence type="inferred from homology"/>
<feature type="transmembrane region" description="Helical" evidence="10">
    <location>
        <begin position="215"/>
        <end position="239"/>
    </location>
</feature>